<protein>
    <submittedName>
        <fullName evidence="2">Uncharacterized protein</fullName>
    </submittedName>
</protein>
<organism evidence="2">
    <name type="scientific">bioreactor metagenome</name>
    <dbReference type="NCBI Taxonomy" id="1076179"/>
    <lineage>
        <taxon>unclassified sequences</taxon>
        <taxon>metagenomes</taxon>
        <taxon>ecological metagenomes</taxon>
    </lineage>
</organism>
<name>A0A645FUA5_9ZZZZ</name>
<dbReference type="AlphaFoldDB" id="A0A645FUA5"/>
<reference evidence="2" key="1">
    <citation type="submission" date="2019-08" db="EMBL/GenBank/DDBJ databases">
        <authorList>
            <person name="Kucharzyk K."/>
            <person name="Murdoch R.W."/>
            <person name="Higgins S."/>
            <person name="Loffler F."/>
        </authorList>
    </citation>
    <scope>NUCLEOTIDE SEQUENCE</scope>
</reference>
<proteinExistence type="predicted"/>
<gene>
    <name evidence="2" type="ORF">SDC9_164709</name>
</gene>
<evidence type="ECO:0000256" key="1">
    <source>
        <dbReference type="SAM" id="MobiDB-lite"/>
    </source>
</evidence>
<feature type="region of interest" description="Disordered" evidence="1">
    <location>
        <begin position="163"/>
        <end position="188"/>
    </location>
</feature>
<accession>A0A645FUA5</accession>
<dbReference type="EMBL" id="VSSQ01064462">
    <property type="protein sequence ID" value="MPN17356.1"/>
    <property type="molecule type" value="Genomic_DNA"/>
</dbReference>
<comment type="caution">
    <text evidence="2">The sequence shown here is derived from an EMBL/GenBank/DDBJ whole genome shotgun (WGS) entry which is preliminary data.</text>
</comment>
<sequence length="188" mass="21229">MPGCRSKNIDVVISHACTHGEPREEFREGNVQNRFIREDGFKTLPNARAFDGLRDAFTGGEEKEQQRSRSDKVCRDAETQEQVAKFPFKDFVIDKVKKETHDKFRQIGPDGKHIGLGNQTCALKRVRSNGADEPRGGYAGKGAGGFGNYIKYKVGDEFGHIALSSPRENKRHKPIEYGDQRHRNIQPD</sequence>
<evidence type="ECO:0000313" key="2">
    <source>
        <dbReference type="EMBL" id="MPN17356.1"/>
    </source>
</evidence>